<evidence type="ECO:0000313" key="1">
    <source>
        <dbReference type="EMBL" id="MBP2319657.1"/>
    </source>
</evidence>
<gene>
    <name evidence="1" type="ORF">JOF56_000042</name>
</gene>
<name>A0ABS4T5B6_9PSEU</name>
<dbReference type="Proteomes" id="UP001519332">
    <property type="component" value="Unassembled WGS sequence"/>
</dbReference>
<organism evidence="1 2">
    <name type="scientific">Kibdelosporangium banguiense</name>
    <dbReference type="NCBI Taxonomy" id="1365924"/>
    <lineage>
        <taxon>Bacteria</taxon>
        <taxon>Bacillati</taxon>
        <taxon>Actinomycetota</taxon>
        <taxon>Actinomycetes</taxon>
        <taxon>Pseudonocardiales</taxon>
        <taxon>Pseudonocardiaceae</taxon>
        <taxon>Kibdelosporangium</taxon>
    </lineage>
</organism>
<dbReference type="EMBL" id="JAGINW010000001">
    <property type="protein sequence ID" value="MBP2319657.1"/>
    <property type="molecule type" value="Genomic_DNA"/>
</dbReference>
<comment type="caution">
    <text evidence="1">The sequence shown here is derived from an EMBL/GenBank/DDBJ whole genome shotgun (WGS) entry which is preliminary data.</text>
</comment>
<evidence type="ECO:0000313" key="2">
    <source>
        <dbReference type="Proteomes" id="UP001519332"/>
    </source>
</evidence>
<protein>
    <submittedName>
        <fullName evidence="1">Uncharacterized protein</fullName>
    </submittedName>
</protein>
<sequence>MSLRKMIGRLTGRGDLPDDFEGTLEEGEYVLASSPVKSGGHLVATSHGLWLPGSRRVGWHLISKATWGGGALVLIEATEAAHAGDAVVLNDMPPVKFVLTGVGKLPDIVHTRVTKSISSRHRQELPGGGAWFVQRRIPGQDGITLQVRPDPGTDEQAVHRVASEVAAKLRAASPDSEQPD</sequence>
<keyword evidence="2" id="KW-1185">Reference proteome</keyword>
<reference evidence="1 2" key="1">
    <citation type="submission" date="2021-03" db="EMBL/GenBank/DDBJ databases">
        <title>Sequencing the genomes of 1000 actinobacteria strains.</title>
        <authorList>
            <person name="Klenk H.-P."/>
        </authorList>
    </citation>
    <scope>NUCLEOTIDE SEQUENCE [LARGE SCALE GENOMIC DNA]</scope>
    <source>
        <strain evidence="1 2">DSM 46670</strain>
    </source>
</reference>
<accession>A0ABS4T5B6</accession>
<proteinExistence type="predicted"/>